<evidence type="ECO:0000256" key="1">
    <source>
        <dbReference type="SAM" id="MobiDB-lite"/>
    </source>
</evidence>
<reference evidence="2 3" key="1">
    <citation type="journal article" date="2018" name="Front. Plant Sci.">
        <title>Red Clover (Trifolium pratense) and Zigzag Clover (T. medium) - A Picture of Genomic Similarities and Differences.</title>
        <authorList>
            <person name="Dluhosova J."/>
            <person name="Istvanek J."/>
            <person name="Nedelnik J."/>
            <person name="Repkova J."/>
        </authorList>
    </citation>
    <scope>NUCLEOTIDE SEQUENCE [LARGE SCALE GENOMIC DNA]</scope>
    <source>
        <strain evidence="3">cv. 10/8</strain>
        <tissue evidence="2">Leaf</tissue>
    </source>
</reference>
<feature type="region of interest" description="Disordered" evidence="1">
    <location>
        <begin position="1"/>
        <end position="20"/>
    </location>
</feature>
<feature type="non-terminal residue" evidence="2">
    <location>
        <position position="58"/>
    </location>
</feature>
<evidence type="ECO:0000313" key="2">
    <source>
        <dbReference type="EMBL" id="MCI52476.1"/>
    </source>
</evidence>
<organism evidence="2 3">
    <name type="scientific">Trifolium medium</name>
    <dbReference type="NCBI Taxonomy" id="97028"/>
    <lineage>
        <taxon>Eukaryota</taxon>
        <taxon>Viridiplantae</taxon>
        <taxon>Streptophyta</taxon>
        <taxon>Embryophyta</taxon>
        <taxon>Tracheophyta</taxon>
        <taxon>Spermatophyta</taxon>
        <taxon>Magnoliopsida</taxon>
        <taxon>eudicotyledons</taxon>
        <taxon>Gunneridae</taxon>
        <taxon>Pentapetalae</taxon>
        <taxon>rosids</taxon>
        <taxon>fabids</taxon>
        <taxon>Fabales</taxon>
        <taxon>Fabaceae</taxon>
        <taxon>Papilionoideae</taxon>
        <taxon>50 kb inversion clade</taxon>
        <taxon>NPAAA clade</taxon>
        <taxon>Hologalegina</taxon>
        <taxon>IRL clade</taxon>
        <taxon>Trifolieae</taxon>
        <taxon>Trifolium</taxon>
    </lineage>
</organism>
<accession>A0A392SX70</accession>
<comment type="caution">
    <text evidence="2">The sequence shown here is derived from an EMBL/GenBank/DDBJ whole genome shotgun (WGS) entry which is preliminary data.</text>
</comment>
<evidence type="ECO:0000313" key="3">
    <source>
        <dbReference type="Proteomes" id="UP000265520"/>
    </source>
</evidence>
<dbReference type="Proteomes" id="UP000265520">
    <property type="component" value="Unassembled WGS sequence"/>
</dbReference>
<dbReference type="EMBL" id="LXQA010447889">
    <property type="protein sequence ID" value="MCI52476.1"/>
    <property type="molecule type" value="Genomic_DNA"/>
</dbReference>
<protein>
    <submittedName>
        <fullName evidence="2">Uncharacterized protein</fullName>
    </submittedName>
</protein>
<sequence length="58" mass="6645">MSSDLKFSSRAPRHVSLRDAQLPEMTPTACSQNGATRQYPCYYSYDRRNAPYTTARRA</sequence>
<dbReference type="AlphaFoldDB" id="A0A392SX70"/>
<proteinExistence type="predicted"/>
<keyword evidence="3" id="KW-1185">Reference proteome</keyword>
<name>A0A392SX70_9FABA</name>